<comment type="caution">
    <text evidence="1">The sequence shown here is derived from an EMBL/GenBank/DDBJ whole genome shotgun (WGS) entry which is preliminary data.</text>
</comment>
<dbReference type="Proteomes" id="UP000276834">
    <property type="component" value="Unassembled WGS sequence"/>
</dbReference>
<reference evidence="1 2" key="1">
    <citation type="journal article" date="2018" name="Proc. R. Soc. B">
        <title>A non-coding region near Follistatin controls head colour polymorphism in the Gouldian finch.</title>
        <authorList>
            <person name="Toomey M.B."/>
            <person name="Marques C.I."/>
            <person name="Andrade P."/>
            <person name="Araujo P.M."/>
            <person name="Sabatino S."/>
            <person name="Gazda M.A."/>
            <person name="Afonso S."/>
            <person name="Lopes R.J."/>
            <person name="Corbo J.C."/>
            <person name="Carneiro M."/>
        </authorList>
    </citation>
    <scope>NUCLEOTIDE SEQUENCE [LARGE SCALE GENOMIC DNA]</scope>
    <source>
        <strain evidence="1">Red01</strain>
        <tissue evidence="1">Muscle</tissue>
    </source>
</reference>
<dbReference type="EMBL" id="QUSF01000011">
    <property type="protein sequence ID" value="RLW05367.1"/>
    <property type="molecule type" value="Genomic_DNA"/>
</dbReference>
<name>A0A3L8SP77_CHLGU</name>
<evidence type="ECO:0000313" key="2">
    <source>
        <dbReference type="Proteomes" id="UP000276834"/>
    </source>
</evidence>
<gene>
    <name evidence="1" type="ORF">DV515_00005288</name>
</gene>
<dbReference type="AlphaFoldDB" id="A0A3L8SP77"/>
<organism evidence="1 2">
    <name type="scientific">Chloebia gouldiae</name>
    <name type="common">Gouldian finch</name>
    <name type="synonym">Erythrura gouldiae</name>
    <dbReference type="NCBI Taxonomy" id="44316"/>
    <lineage>
        <taxon>Eukaryota</taxon>
        <taxon>Metazoa</taxon>
        <taxon>Chordata</taxon>
        <taxon>Craniata</taxon>
        <taxon>Vertebrata</taxon>
        <taxon>Euteleostomi</taxon>
        <taxon>Archelosauria</taxon>
        <taxon>Archosauria</taxon>
        <taxon>Dinosauria</taxon>
        <taxon>Saurischia</taxon>
        <taxon>Theropoda</taxon>
        <taxon>Coelurosauria</taxon>
        <taxon>Aves</taxon>
        <taxon>Neognathae</taxon>
        <taxon>Neoaves</taxon>
        <taxon>Telluraves</taxon>
        <taxon>Australaves</taxon>
        <taxon>Passeriformes</taxon>
        <taxon>Passeroidea</taxon>
        <taxon>Passeridae</taxon>
        <taxon>Chloebia</taxon>
    </lineage>
</organism>
<evidence type="ECO:0000313" key="1">
    <source>
        <dbReference type="EMBL" id="RLW05367.1"/>
    </source>
</evidence>
<accession>A0A3L8SP77</accession>
<protein>
    <submittedName>
        <fullName evidence="1">Uncharacterized protein</fullName>
    </submittedName>
</protein>
<proteinExistence type="predicted"/>
<keyword evidence="2" id="KW-1185">Reference proteome</keyword>
<sequence length="80" mass="8706">MQSGGLISSHPHSLLLKECDRGIHLYPIPKISNGAVEGQVSTRTTCRDGRYPTLFSPPVAAILQGVAVTQRHYIRRPSPA</sequence>